<organism evidence="1 2">
    <name type="scientific">Caerostris extrusa</name>
    <name type="common">Bark spider</name>
    <name type="synonym">Caerostris bankana</name>
    <dbReference type="NCBI Taxonomy" id="172846"/>
    <lineage>
        <taxon>Eukaryota</taxon>
        <taxon>Metazoa</taxon>
        <taxon>Ecdysozoa</taxon>
        <taxon>Arthropoda</taxon>
        <taxon>Chelicerata</taxon>
        <taxon>Arachnida</taxon>
        <taxon>Araneae</taxon>
        <taxon>Araneomorphae</taxon>
        <taxon>Entelegynae</taxon>
        <taxon>Araneoidea</taxon>
        <taxon>Araneidae</taxon>
        <taxon>Caerostris</taxon>
    </lineage>
</organism>
<proteinExistence type="predicted"/>
<dbReference type="EMBL" id="BPLR01004810">
    <property type="protein sequence ID" value="GIX97700.1"/>
    <property type="molecule type" value="Genomic_DNA"/>
</dbReference>
<evidence type="ECO:0000313" key="1">
    <source>
        <dbReference type="EMBL" id="GIX97700.1"/>
    </source>
</evidence>
<comment type="caution">
    <text evidence="1">The sequence shown here is derived from an EMBL/GenBank/DDBJ whole genome shotgun (WGS) entry which is preliminary data.</text>
</comment>
<name>A0AAV4PP79_CAEEX</name>
<protein>
    <submittedName>
        <fullName evidence="1">Uncharacterized protein</fullName>
    </submittedName>
</protein>
<accession>A0AAV4PP79</accession>
<reference evidence="1 2" key="1">
    <citation type="submission" date="2021-06" db="EMBL/GenBank/DDBJ databases">
        <title>Caerostris extrusa draft genome.</title>
        <authorList>
            <person name="Kono N."/>
            <person name="Arakawa K."/>
        </authorList>
    </citation>
    <scope>NUCLEOTIDE SEQUENCE [LARGE SCALE GENOMIC DNA]</scope>
</reference>
<gene>
    <name evidence="1" type="ORF">CEXT_135971</name>
</gene>
<evidence type="ECO:0000313" key="2">
    <source>
        <dbReference type="Proteomes" id="UP001054945"/>
    </source>
</evidence>
<dbReference type="Proteomes" id="UP001054945">
    <property type="component" value="Unassembled WGS sequence"/>
</dbReference>
<dbReference type="AlphaFoldDB" id="A0AAV4PP79"/>
<sequence>MHYDETRERQGLLNFFTRPDHVVLVQPRDSVLPTGGMITFFFALPQGLRVSASGHYVSLPVFVSEEDVSGEGQTTKQSSALRVCEIKWRKKKWGVFNSNRVKYQFFFPIASCINNKIGMYVYVSICMSKVYTPNALKESAIIKVSPKMFSKRALCNTVCEFNMENDRQGVKITNSTRWISRNEKYLMICMLAEISP</sequence>
<keyword evidence="2" id="KW-1185">Reference proteome</keyword>